<dbReference type="NCBIfam" id="TIGR00756">
    <property type="entry name" value="PPR"/>
    <property type="match status" value="1"/>
</dbReference>
<feature type="repeat" description="PPR" evidence="2">
    <location>
        <begin position="15"/>
        <end position="49"/>
    </location>
</feature>
<protein>
    <submittedName>
        <fullName evidence="3">Pentatricopeptide repeat-containing protein, mitochondrial</fullName>
    </submittedName>
</protein>
<dbReference type="InterPro" id="IPR011990">
    <property type="entry name" value="TPR-like_helical_dom_sf"/>
</dbReference>
<accession>A0AAE1VZL7</accession>
<dbReference type="InterPro" id="IPR046960">
    <property type="entry name" value="PPR_At4g14850-like_plant"/>
</dbReference>
<evidence type="ECO:0000256" key="1">
    <source>
        <dbReference type="ARBA" id="ARBA00022737"/>
    </source>
</evidence>
<evidence type="ECO:0000313" key="4">
    <source>
        <dbReference type="Proteomes" id="UP001289374"/>
    </source>
</evidence>
<dbReference type="PANTHER" id="PTHR47926:SF496">
    <property type="entry name" value="PENTACOTRIPEPTIDE-REPEAT REGION OF PRORP DOMAIN-CONTAINING PROTEIN"/>
    <property type="match status" value="1"/>
</dbReference>
<keyword evidence="1" id="KW-0677">Repeat</keyword>
<reference evidence="3" key="1">
    <citation type="submission" date="2020-06" db="EMBL/GenBank/DDBJ databases">
        <authorList>
            <person name="Li T."/>
            <person name="Hu X."/>
            <person name="Zhang T."/>
            <person name="Song X."/>
            <person name="Zhang H."/>
            <person name="Dai N."/>
            <person name="Sheng W."/>
            <person name="Hou X."/>
            <person name="Wei L."/>
        </authorList>
    </citation>
    <scope>NUCLEOTIDE SEQUENCE</scope>
    <source>
        <strain evidence="3">K16</strain>
        <tissue evidence="3">Leaf</tissue>
    </source>
</reference>
<dbReference type="GO" id="GO:0009451">
    <property type="term" value="P:RNA modification"/>
    <property type="evidence" value="ECO:0007669"/>
    <property type="project" value="InterPro"/>
</dbReference>
<organism evidence="3 4">
    <name type="scientific">Sesamum angolense</name>
    <dbReference type="NCBI Taxonomy" id="2727404"/>
    <lineage>
        <taxon>Eukaryota</taxon>
        <taxon>Viridiplantae</taxon>
        <taxon>Streptophyta</taxon>
        <taxon>Embryophyta</taxon>
        <taxon>Tracheophyta</taxon>
        <taxon>Spermatophyta</taxon>
        <taxon>Magnoliopsida</taxon>
        <taxon>eudicotyledons</taxon>
        <taxon>Gunneridae</taxon>
        <taxon>Pentapetalae</taxon>
        <taxon>asterids</taxon>
        <taxon>lamiids</taxon>
        <taxon>Lamiales</taxon>
        <taxon>Pedaliaceae</taxon>
        <taxon>Sesamum</taxon>
    </lineage>
</organism>
<dbReference type="PROSITE" id="PS51375">
    <property type="entry name" value="PPR"/>
    <property type="match status" value="2"/>
</dbReference>
<evidence type="ECO:0000313" key="3">
    <source>
        <dbReference type="EMBL" id="KAK4381549.1"/>
    </source>
</evidence>
<sequence>MCDAIKQFRLMPVRNVVSWTAIISGFVEKGDSASALGVLKDIRKTGGDQGDEQLHNLKFACSLCKSFYASLIKTYSKLGAIDLSEIAFAESQDLKQAVRFSRCSKCGGLEQSLKAFEQLERKDNVSWTSMIVSLGEHGCADKDLPKGSSAFLRDASACKVFQQMKYPDLVRKTTMITSYANHGKGLEALQLFDLMEKSGTEPNDVTFVGVRSACSHTGLVGEGYFHLNSMIKDYGIESGYKHYKALWWIFLAVRAGRLEEAQRLKQESGNMF</sequence>
<dbReference type="InterPro" id="IPR002885">
    <property type="entry name" value="PPR_rpt"/>
</dbReference>
<dbReference type="Pfam" id="PF01535">
    <property type="entry name" value="PPR"/>
    <property type="match status" value="1"/>
</dbReference>
<dbReference type="Gene3D" id="1.25.40.10">
    <property type="entry name" value="Tetratricopeptide repeat domain"/>
    <property type="match status" value="2"/>
</dbReference>
<gene>
    <name evidence="3" type="ORF">Sango_2956400</name>
</gene>
<dbReference type="Pfam" id="PF13041">
    <property type="entry name" value="PPR_2"/>
    <property type="match status" value="1"/>
</dbReference>
<dbReference type="PANTHER" id="PTHR47926">
    <property type="entry name" value="PENTATRICOPEPTIDE REPEAT-CONTAINING PROTEIN"/>
    <property type="match status" value="1"/>
</dbReference>
<reference evidence="3" key="2">
    <citation type="journal article" date="2024" name="Plant">
        <title>Genomic evolution and insights into agronomic trait innovations of Sesamum species.</title>
        <authorList>
            <person name="Miao H."/>
            <person name="Wang L."/>
            <person name="Qu L."/>
            <person name="Liu H."/>
            <person name="Sun Y."/>
            <person name="Le M."/>
            <person name="Wang Q."/>
            <person name="Wei S."/>
            <person name="Zheng Y."/>
            <person name="Lin W."/>
            <person name="Duan Y."/>
            <person name="Cao H."/>
            <person name="Xiong S."/>
            <person name="Wang X."/>
            <person name="Wei L."/>
            <person name="Li C."/>
            <person name="Ma Q."/>
            <person name="Ju M."/>
            <person name="Zhao R."/>
            <person name="Li G."/>
            <person name="Mu C."/>
            <person name="Tian Q."/>
            <person name="Mei H."/>
            <person name="Zhang T."/>
            <person name="Gao T."/>
            <person name="Zhang H."/>
        </authorList>
    </citation>
    <scope>NUCLEOTIDE SEQUENCE</scope>
    <source>
        <strain evidence="3">K16</strain>
    </source>
</reference>
<evidence type="ECO:0000256" key="2">
    <source>
        <dbReference type="PROSITE-ProRule" id="PRU00708"/>
    </source>
</evidence>
<name>A0AAE1VZL7_9LAMI</name>
<keyword evidence="4" id="KW-1185">Reference proteome</keyword>
<proteinExistence type="predicted"/>
<dbReference type="AlphaFoldDB" id="A0AAE1VZL7"/>
<dbReference type="Proteomes" id="UP001289374">
    <property type="component" value="Unassembled WGS sequence"/>
</dbReference>
<feature type="repeat" description="PPR" evidence="2">
    <location>
        <begin position="168"/>
        <end position="202"/>
    </location>
</feature>
<comment type="caution">
    <text evidence="3">The sequence shown here is derived from an EMBL/GenBank/DDBJ whole genome shotgun (WGS) entry which is preliminary data.</text>
</comment>
<dbReference type="GO" id="GO:0003723">
    <property type="term" value="F:RNA binding"/>
    <property type="evidence" value="ECO:0007669"/>
    <property type="project" value="InterPro"/>
</dbReference>
<dbReference type="EMBL" id="JACGWL010000858">
    <property type="protein sequence ID" value="KAK4381549.1"/>
    <property type="molecule type" value="Genomic_DNA"/>
</dbReference>